<feature type="transmembrane region" description="Helical" evidence="9">
    <location>
        <begin position="380"/>
        <end position="401"/>
    </location>
</feature>
<dbReference type="InterPro" id="IPR009600">
    <property type="entry name" value="PIG-U"/>
</dbReference>
<dbReference type="GO" id="GO:0042765">
    <property type="term" value="C:GPI-anchor transamidase complex"/>
    <property type="evidence" value="ECO:0007669"/>
    <property type="project" value="InterPro"/>
</dbReference>
<dbReference type="PANTHER" id="PTHR13121">
    <property type="entry name" value="GPI TRANSAMIDASE COMPONENT PIG-U"/>
    <property type="match status" value="1"/>
</dbReference>
<comment type="subcellular location">
    <subcellularLocation>
        <location evidence="1">Endoplasmic reticulum membrane</location>
        <topology evidence="1">Multi-pass membrane protein</topology>
    </subcellularLocation>
</comment>
<sequence length="425" mass="48291">MSLTRVLVAGAAVRFLIPTFLPHIVDILAGTAEVSTPIDSFRSLQEAFFYLDNGIDLYDGAMVHHPPIFVSLMKSAGDLAPAYAYIIYNALFTLVDLGTAYKITKLNTWYNQHQSLRLGRSVEGLSPHLLAAFYLFNPLIVLTNWAHSSAIFTYFMIVELLVQALVDHNMFRGAIALGVAAYLSFVPIYLIVPYLALVYAVSKPRDWRVLILKCFCVFFFAVTLLVLVSFALTALPDFVIQCYWLVLSFQKFAPNLGLWWYIFTEMFDFFNPLYKGIFNLYNCVFVAPIALRFFESAKDKKTGDSFLAFYLCLLWVSFSKSYPIVGDLGLAVSMLPIFSQTVIPHTKFLFISTLTLIVCLLLSPIFYYCWIVLGNGNSNFFYSMSLIMGVVYIILFLDIIWGRLVMDYIETNEPKDPAKLRLTQI</sequence>
<feature type="transmembrane region" description="Helical" evidence="9">
    <location>
        <begin position="306"/>
        <end position="325"/>
    </location>
</feature>
<dbReference type="KEGG" id="asau:88174043"/>
<keyword evidence="6" id="KW-0256">Endoplasmic reticulum</keyword>
<comment type="pathway">
    <text evidence="2">Glycolipid biosynthesis; glycosylphosphatidylinositol-anchor biosynthesis.</text>
</comment>
<keyword evidence="11" id="KW-1185">Reference proteome</keyword>
<evidence type="ECO:0000256" key="4">
    <source>
        <dbReference type="ARBA" id="ARBA00022502"/>
    </source>
</evidence>
<evidence type="ECO:0000313" key="10">
    <source>
        <dbReference type="EMBL" id="WPK25654.1"/>
    </source>
</evidence>
<evidence type="ECO:0000256" key="1">
    <source>
        <dbReference type="ARBA" id="ARBA00004477"/>
    </source>
</evidence>
<dbReference type="EMBL" id="CP138896">
    <property type="protein sequence ID" value="WPK25654.1"/>
    <property type="molecule type" value="Genomic_DNA"/>
</dbReference>
<evidence type="ECO:0000256" key="5">
    <source>
        <dbReference type="ARBA" id="ARBA00022692"/>
    </source>
</evidence>
<dbReference type="AlphaFoldDB" id="A0AAX4HB55"/>
<feature type="transmembrane region" description="Helical" evidence="9">
    <location>
        <begin position="348"/>
        <end position="373"/>
    </location>
</feature>
<dbReference type="GO" id="GO:0016255">
    <property type="term" value="P:attachment of GPI anchor to protein"/>
    <property type="evidence" value="ECO:0007669"/>
    <property type="project" value="InterPro"/>
</dbReference>
<gene>
    <name evidence="10" type="ORF">PUMCH_002979</name>
</gene>
<dbReference type="PANTHER" id="PTHR13121:SF0">
    <property type="entry name" value="PHOSPHATIDYLINOSITOL GLYCAN ANCHOR BIOSYNTHESIS CLASS U PROTEIN"/>
    <property type="match status" value="1"/>
</dbReference>
<feature type="transmembrane region" description="Helical" evidence="9">
    <location>
        <begin position="82"/>
        <end position="101"/>
    </location>
</feature>
<evidence type="ECO:0000256" key="9">
    <source>
        <dbReference type="SAM" id="Phobius"/>
    </source>
</evidence>
<evidence type="ECO:0000256" key="2">
    <source>
        <dbReference type="ARBA" id="ARBA00004687"/>
    </source>
</evidence>
<keyword evidence="5 9" id="KW-0812">Transmembrane</keyword>
<keyword evidence="4" id="KW-0337">GPI-anchor biosynthesis</keyword>
<proteinExistence type="inferred from homology"/>
<keyword evidence="7 9" id="KW-1133">Transmembrane helix</keyword>
<organism evidence="10 11">
    <name type="scientific">Australozyma saopauloensis</name>
    <dbReference type="NCBI Taxonomy" id="291208"/>
    <lineage>
        <taxon>Eukaryota</taxon>
        <taxon>Fungi</taxon>
        <taxon>Dikarya</taxon>
        <taxon>Ascomycota</taxon>
        <taxon>Saccharomycotina</taxon>
        <taxon>Pichiomycetes</taxon>
        <taxon>Metschnikowiaceae</taxon>
        <taxon>Australozyma</taxon>
    </lineage>
</organism>
<feature type="transmembrane region" description="Helical" evidence="9">
    <location>
        <begin position="274"/>
        <end position="294"/>
    </location>
</feature>
<evidence type="ECO:0000256" key="6">
    <source>
        <dbReference type="ARBA" id="ARBA00022824"/>
    </source>
</evidence>
<evidence type="ECO:0000256" key="8">
    <source>
        <dbReference type="ARBA" id="ARBA00023136"/>
    </source>
</evidence>
<feature type="transmembrane region" description="Helical" evidence="9">
    <location>
        <begin position="173"/>
        <end position="197"/>
    </location>
</feature>
<feature type="transmembrane region" description="Helical" evidence="9">
    <location>
        <begin position="209"/>
        <end position="235"/>
    </location>
</feature>
<evidence type="ECO:0000313" key="11">
    <source>
        <dbReference type="Proteomes" id="UP001338582"/>
    </source>
</evidence>
<comment type="similarity">
    <text evidence="3">Belongs to the PIGU family.</text>
</comment>
<protein>
    <recommendedName>
        <fullName evidence="12">GPI transamidase component GAB1</fullName>
    </recommendedName>
</protein>
<dbReference type="RefSeq" id="XP_062878036.1">
    <property type="nucleotide sequence ID" value="XM_063021966.1"/>
</dbReference>
<feature type="transmembrane region" description="Helical" evidence="9">
    <location>
        <begin position="122"/>
        <end position="140"/>
    </location>
</feature>
<evidence type="ECO:0000256" key="7">
    <source>
        <dbReference type="ARBA" id="ARBA00022989"/>
    </source>
</evidence>
<dbReference type="Proteomes" id="UP001338582">
    <property type="component" value="Chromosome 3"/>
</dbReference>
<accession>A0AAX4HB55</accession>
<evidence type="ECO:0000256" key="3">
    <source>
        <dbReference type="ARBA" id="ARBA00010026"/>
    </source>
</evidence>
<feature type="transmembrane region" description="Helical" evidence="9">
    <location>
        <begin position="242"/>
        <end position="262"/>
    </location>
</feature>
<reference evidence="10 11" key="1">
    <citation type="submission" date="2023-10" db="EMBL/GenBank/DDBJ databases">
        <title>Draft Genome Sequence of Candida saopaulonensis from a very Premature Infant with Sepsis.</title>
        <authorList>
            <person name="Ning Y."/>
            <person name="Dai R."/>
            <person name="Xiao M."/>
            <person name="Xu Y."/>
            <person name="Yan Q."/>
            <person name="Zhang L."/>
        </authorList>
    </citation>
    <scope>NUCLEOTIDE SEQUENCE [LARGE SCALE GENOMIC DNA]</scope>
    <source>
        <strain evidence="10 11">19XY460</strain>
    </source>
</reference>
<evidence type="ECO:0008006" key="12">
    <source>
        <dbReference type="Google" id="ProtNLM"/>
    </source>
</evidence>
<dbReference type="GO" id="GO:0006506">
    <property type="term" value="P:GPI anchor biosynthetic process"/>
    <property type="evidence" value="ECO:0007669"/>
    <property type="project" value="UniProtKB-KW"/>
</dbReference>
<dbReference type="Pfam" id="PF06728">
    <property type="entry name" value="PIG-U"/>
    <property type="match status" value="1"/>
</dbReference>
<keyword evidence="8 9" id="KW-0472">Membrane</keyword>
<dbReference type="GeneID" id="88174043"/>
<name>A0AAX4HB55_9ASCO</name>